<keyword evidence="2" id="KW-1185">Reference proteome</keyword>
<evidence type="ECO:0000313" key="1">
    <source>
        <dbReference type="EMBL" id="MCQ4813552.1"/>
    </source>
</evidence>
<gene>
    <name evidence="1" type="ORF">NE630_03820</name>
</gene>
<dbReference type="RefSeq" id="WP_256181580.1">
    <property type="nucleotide sequence ID" value="NZ_CP171104.1"/>
</dbReference>
<reference evidence="1 2" key="1">
    <citation type="submission" date="2022-06" db="EMBL/GenBank/DDBJ databases">
        <title>Isolation of gut microbiota from human fecal samples.</title>
        <authorList>
            <person name="Pamer E.G."/>
            <person name="Barat B."/>
            <person name="Waligurski E."/>
            <person name="Medina S."/>
            <person name="Paddock L."/>
            <person name="Mostad J."/>
        </authorList>
    </citation>
    <scope>NUCLEOTIDE SEQUENCE [LARGE SCALE GENOMIC DNA]</scope>
    <source>
        <strain evidence="1 2">DFI.9.90</strain>
    </source>
</reference>
<accession>A0AAW5JZC1</accession>
<dbReference type="AlphaFoldDB" id="A0AAW5JZC1"/>
<sequence>MKRHSMRILRMKIAAILRRVLSGEPAFFAVCCCYDREGYIGRERPEERPLDVLPCRRCHKYSRGCWGPKVEVR</sequence>
<dbReference type="EMBL" id="JANFYT010000006">
    <property type="protein sequence ID" value="MCQ4813552.1"/>
    <property type="molecule type" value="Genomic_DNA"/>
</dbReference>
<protein>
    <submittedName>
        <fullName evidence="1">Uncharacterized protein</fullName>
    </submittedName>
</protein>
<organism evidence="1 2">
    <name type="scientific">Cloacibacillus evryensis</name>
    <dbReference type="NCBI Taxonomy" id="508460"/>
    <lineage>
        <taxon>Bacteria</taxon>
        <taxon>Thermotogati</taxon>
        <taxon>Synergistota</taxon>
        <taxon>Synergistia</taxon>
        <taxon>Synergistales</taxon>
        <taxon>Synergistaceae</taxon>
        <taxon>Cloacibacillus</taxon>
    </lineage>
</organism>
<proteinExistence type="predicted"/>
<comment type="caution">
    <text evidence="1">The sequence shown here is derived from an EMBL/GenBank/DDBJ whole genome shotgun (WGS) entry which is preliminary data.</text>
</comment>
<name>A0AAW5JZC1_9BACT</name>
<evidence type="ECO:0000313" key="2">
    <source>
        <dbReference type="Proteomes" id="UP001205919"/>
    </source>
</evidence>
<dbReference type="Proteomes" id="UP001205919">
    <property type="component" value="Unassembled WGS sequence"/>
</dbReference>